<dbReference type="AlphaFoldDB" id="A0AAN9I214"/>
<proteinExistence type="predicted"/>
<comment type="caution">
    <text evidence="4">The sequence shown here is derived from an EMBL/GenBank/DDBJ whole genome shotgun (WGS) entry which is preliminary data.</text>
</comment>
<evidence type="ECO:0000313" key="4">
    <source>
        <dbReference type="EMBL" id="KAK7257621.1"/>
    </source>
</evidence>
<dbReference type="PANTHER" id="PTHR45763:SF28">
    <property type="entry name" value="ALPHA_BETA-HYDROLASES SUPERFAMILY PROTEIN"/>
    <property type="match status" value="1"/>
</dbReference>
<evidence type="ECO:0000256" key="2">
    <source>
        <dbReference type="SAM" id="SignalP"/>
    </source>
</evidence>
<dbReference type="Pfam" id="PF12697">
    <property type="entry name" value="Abhydrolase_6"/>
    <property type="match status" value="1"/>
</dbReference>
<protein>
    <recommendedName>
        <fullName evidence="3">AB hydrolase-1 domain-containing protein</fullName>
    </recommendedName>
</protein>
<accession>A0AAN9I214</accession>
<name>A0AAN9I214_CROPI</name>
<dbReference type="PANTHER" id="PTHR45763">
    <property type="entry name" value="HYDROLASE, ALPHA/BETA FOLD FAMILY PROTEIN, EXPRESSED-RELATED"/>
    <property type="match status" value="1"/>
</dbReference>
<keyword evidence="5" id="KW-1185">Reference proteome</keyword>
<evidence type="ECO:0000256" key="1">
    <source>
        <dbReference type="SAM" id="MobiDB-lite"/>
    </source>
</evidence>
<keyword evidence="2" id="KW-0732">Signal</keyword>
<reference evidence="4 5" key="1">
    <citation type="submission" date="2024-01" db="EMBL/GenBank/DDBJ databases">
        <title>The genomes of 5 underutilized Papilionoideae crops provide insights into root nodulation and disease resistanc.</title>
        <authorList>
            <person name="Yuan L."/>
        </authorList>
    </citation>
    <scope>NUCLEOTIDE SEQUENCE [LARGE SCALE GENOMIC DNA]</scope>
    <source>
        <strain evidence="4">ZHUSHIDOU_FW_LH</strain>
        <tissue evidence="4">Leaf</tissue>
    </source>
</reference>
<organism evidence="4 5">
    <name type="scientific">Crotalaria pallida</name>
    <name type="common">Smooth rattlebox</name>
    <name type="synonym">Crotalaria striata</name>
    <dbReference type="NCBI Taxonomy" id="3830"/>
    <lineage>
        <taxon>Eukaryota</taxon>
        <taxon>Viridiplantae</taxon>
        <taxon>Streptophyta</taxon>
        <taxon>Embryophyta</taxon>
        <taxon>Tracheophyta</taxon>
        <taxon>Spermatophyta</taxon>
        <taxon>Magnoliopsida</taxon>
        <taxon>eudicotyledons</taxon>
        <taxon>Gunneridae</taxon>
        <taxon>Pentapetalae</taxon>
        <taxon>rosids</taxon>
        <taxon>fabids</taxon>
        <taxon>Fabales</taxon>
        <taxon>Fabaceae</taxon>
        <taxon>Papilionoideae</taxon>
        <taxon>50 kb inversion clade</taxon>
        <taxon>genistoids sensu lato</taxon>
        <taxon>core genistoids</taxon>
        <taxon>Crotalarieae</taxon>
        <taxon>Crotalaria</taxon>
    </lineage>
</organism>
<evidence type="ECO:0000259" key="3">
    <source>
        <dbReference type="Pfam" id="PF12697"/>
    </source>
</evidence>
<feature type="chain" id="PRO_5043029948" description="AB hydrolase-1 domain-containing protein" evidence="2">
    <location>
        <begin position="23"/>
        <end position="351"/>
    </location>
</feature>
<evidence type="ECO:0000313" key="5">
    <source>
        <dbReference type="Proteomes" id="UP001372338"/>
    </source>
</evidence>
<sequence length="351" mass="39680">MVSGAAIVLLIGLLGMVYQATQLPPPNLDDDSSSPTDSSSSRIRLSDGRYLAYRETGVPKDKAKHRIIIVHGFGSSKDMNFLAPQELIDELGVYLLQYDRAGYGESDPNPKRSLKSEALDIEELADKLQIGSKFHVIGVSMGSYATWSCLNYIPNRLAGVAMIAPVINYQWPSLPKSLIRGDYRRKIICLSLFLAKYCPMLLHWWVSQKWLPSNSVIEKNPAFFNNRDIDILKIIPGFPMLTKDKLKEQVVFDTLRGDWMVAFGKWDFDPLNLTNPFPQKTSSVHIWQGYEDKVVPSEIQRFVSAKLPWIHYHEVPDGGHLIVHYSGLCEAILKALLLGEENISYRPRSET</sequence>
<feature type="region of interest" description="Disordered" evidence="1">
    <location>
        <begin position="24"/>
        <end position="43"/>
    </location>
</feature>
<dbReference type="InterPro" id="IPR029058">
    <property type="entry name" value="AB_hydrolase_fold"/>
</dbReference>
<dbReference type="Gene3D" id="3.40.50.1820">
    <property type="entry name" value="alpha/beta hydrolase"/>
    <property type="match status" value="1"/>
</dbReference>
<dbReference type="FunFam" id="3.40.50.1820:FF:000270">
    <property type="entry name" value="Alpha/beta-Hydrolases superfamily protein"/>
    <property type="match status" value="1"/>
</dbReference>
<dbReference type="EMBL" id="JAYWIO010000006">
    <property type="protein sequence ID" value="KAK7257621.1"/>
    <property type="molecule type" value="Genomic_DNA"/>
</dbReference>
<dbReference type="InterPro" id="IPR000073">
    <property type="entry name" value="AB_hydrolase_1"/>
</dbReference>
<feature type="signal peptide" evidence="2">
    <location>
        <begin position="1"/>
        <end position="22"/>
    </location>
</feature>
<feature type="domain" description="AB hydrolase-1" evidence="3">
    <location>
        <begin position="67"/>
        <end position="324"/>
    </location>
</feature>
<gene>
    <name evidence="4" type="ORF">RIF29_31718</name>
</gene>
<dbReference type="SUPFAM" id="SSF53474">
    <property type="entry name" value="alpha/beta-Hydrolases"/>
    <property type="match status" value="1"/>
</dbReference>
<dbReference type="Proteomes" id="UP001372338">
    <property type="component" value="Unassembled WGS sequence"/>
</dbReference>